<organism evidence="1">
    <name type="scientific">Ralstonia pickettii (strain 12D)</name>
    <dbReference type="NCBI Taxonomy" id="428406"/>
    <lineage>
        <taxon>Bacteria</taxon>
        <taxon>Pseudomonadati</taxon>
        <taxon>Pseudomonadota</taxon>
        <taxon>Betaproteobacteria</taxon>
        <taxon>Burkholderiales</taxon>
        <taxon>Burkholderiaceae</taxon>
        <taxon>Ralstonia</taxon>
    </lineage>
</organism>
<evidence type="ECO:0000313" key="1">
    <source>
        <dbReference type="EMBL" id="ACS66274.1"/>
    </source>
</evidence>
<name>C6BQ00_RALP1</name>
<dbReference type="AlphaFoldDB" id="C6BQ00"/>
<dbReference type="HOGENOM" id="CLU_1502286_0_0_4"/>
<proteinExistence type="predicted"/>
<accession>C6BQ00</accession>
<geneLocation type="plasmid" evidence="1">
    <name>pRp12D01</name>
</geneLocation>
<gene>
    <name evidence="1" type="ordered locus">Rpic12D_5040</name>
</gene>
<dbReference type="KEGG" id="rpf:Rpic12D_5040"/>
<dbReference type="EMBL" id="CP001646">
    <property type="protein sequence ID" value="ACS66274.1"/>
    <property type="molecule type" value="Genomic_DNA"/>
</dbReference>
<protein>
    <submittedName>
        <fullName evidence="1">Uncharacterized protein</fullName>
    </submittedName>
</protein>
<keyword evidence="1" id="KW-0614">Plasmid</keyword>
<reference evidence="1" key="1">
    <citation type="submission" date="2009-06" db="EMBL/GenBank/DDBJ databases">
        <title>Complete sequence plasmid 1 of Ralstonia pickettii 12D.</title>
        <authorList>
            <consortium name="US DOE Joint Genome Institute"/>
            <person name="Lucas S."/>
            <person name="Copeland A."/>
            <person name="Lapidus A."/>
            <person name="Glavina del Rio T."/>
            <person name="Dalin E."/>
            <person name="Tice H."/>
            <person name="Bruce D."/>
            <person name="Goodwin L."/>
            <person name="Pitluck S."/>
            <person name="Sims D."/>
            <person name="Meincke L."/>
            <person name="Brettin T."/>
            <person name="Detter J.C."/>
            <person name="Han C."/>
            <person name="Larimer F."/>
            <person name="Land M."/>
            <person name="Hauser L."/>
            <person name="Kyrpides N."/>
            <person name="Ovchinnikova G."/>
            <person name="Marsh T."/>
            <person name="Richardson P."/>
        </authorList>
    </citation>
    <scope>NUCLEOTIDE SEQUENCE [LARGE SCALE GENOMIC DNA]</scope>
    <source>
        <strain evidence="1">12D</strain>
        <plasmid>12D</plasmid>
        <plasmid evidence="1">pRp12D01</plasmid>
    </source>
</reference>
<sequence length="179" mass="19427">MSENASAATAAIQFAVQTNDGIAFLRCWQEGDFAAIRQEWPDAPLGVFAGVEQPPLAKDGAADSLATLGSYHIDLRALGELLLKAAGLPRREGGMVISAPGVLTIAARALNELAQPFEETEHDAGYLRELHQDRLAEAQPGLSVHSLETMAKHLEMLRKAVVERDARRVGQFFDVYVFS</sequence>